<dbReference type="EMBL" id="JBHSFI010000004">
    <property type="protein sequence ID" value="MFC4628993.1"/>
    <property type="molecule type" value="Genomic_DNA"/>
</dbReference>
<dbReference type="CDD" id="cd00060">
    <property type="entry name" value="FHA"/>
    <property type="match status" value="1"/>
</dbReference>
<proteinExistence type="predicted"/>
<sequence>MTVHYSEGSARAVVRNGTVVVLPGPASADVVDALWTALDQADGGVAATLGVLAAGGLAETPPFAVVSLSGGDPATAAHVAVRGTGVKVVVTAQGGGAPVEVTGAGVVTWSERVVDAPMSFAITTDESPADWEYPVQAAVVRASALRRTLVDAPATPDALLIPAKEMPETDAFPDFPTLAGISSVLPDRRVSSETIVPGALDVPMIDAGSAPSAPSSPIPAAEPVETPPAPAPASEPVPILGLGVVPGPSAPADSHGEIDESTQFGGDDDYGHLFGDTVMRRVEDAAVRQGEDEEEAEEEHAPAPVPPPPPAPAEPEPVAPEPADPGDGLISGVPGSWTPPVLAPEPPAGVTPGAAQRAASVMEPAPGDLTDHDGETMMSVDIAALRKEASPVPKFSAAVLPGAPQILGRPCPQGHPNPPTADRCRTCGADLVGDAELVSRPALGQMIVTGGVQQTPGRPQVVELDRPVIVGRRPRTNNASADRTPRLVTVASPDQDISRSHVEITLEEWHVLVADLATTNGTTLLRAGQAPRRLHPNEKVIVVEGDVVDLGDGATLTFEGIW</sequence>
<comment type="caution">
    <text evidence="4">The sequence shown here is derived from an EMBL/GenBank/DDBJ whole genome shotgun (WGS) entry which is preliminary data.</text>
</comment>
<dbReference type="InterPro" id="IPR000253">
    <property type="entry name" value="FHA_dom"/>
</dbReference>
<dbReference type="RefSeq" id="WP_377135648.1">
    <property type="nucleotide sequence ID" value="NZ_JBHSFI010000004.1"/>
</dbReference>
<feature type="compositionally biased region" description="Pro residues" evidence="2">
    <location>
        <begin position="303"/>
        <end position="323"/>
    </location>
</feature>
<keyword evidence="5" id="KW-1185">Reference proteome</keyword>
<name>A0ABV9HGD0_9MICO</name>
<organism evidence="4 5">
    <name type="scientific">Promicromonospora alba</name>
    <dbReference type="NCBI Taxonomy" id="1616110"/>
    <lineage>
        <taxon>Bacteria</taxon>
        <taxon>Bacillati</taxon>
        <taxon>Actinomycetota</taxon>
        <taxon>Actinomycetes</taxon>
        <taxon>Micrococcales</taxon>
        <taxon>Promicromonosporaceae</taxon>
        <taxon>Promicromonospora</taxon>
    </lineage>
</organism>
<dbReference type="Proteomes" id="UP001596011">
    <property type="component" value="Unassembled WGS sequence"/>
</dbReference>
<dbReference type="InterPro" id="IPR008984">
    <property type="entry name" value="SMAD_FHA_dom_sf"/>
</dbReference>
<dbReference type="Pfam" id="PF00498">
    <property type="entry name" value="FHA"/>
    <property type="match status" value="1"/>
</dbReference>
<feature type="region of interest" description="Disordered" evidence="2">
    <location>
        <begin position="285"/>
        <end position="359"/>
    </location>
</feature>
<dbReference type="PROSITE" id="PS50006">
    <property type="entry name" value="FHA_DOMAIN"/>
    <property type="match status" value="1"/>
</dbReference>
<evidence type="ECO:0000256" key="1">
    <source>
        <dbReference type="ARBA" id="ARBA00022553"/>
    </source>
</evidence>
<keyword evidence="1" id="KW-0597">Phosphoprotein</keyword>
<evidence type="ECO:0000259" key="3">
    <source>
        <dbReference type="PROSITE" id="PS50006"/>
    </source>
</evidence>
<protein>
    <submittedName>
        <fullName evidence="4">FHA domain-containing protein</fullName>
    </submittedName>
</protein>
<reference evidence="5" key="1">
    <citation type="journal article" date="2019" name="Int. J. Syst. Evol. Microbiol.">
        <title>The Global Catalogue of Microorganisms (GCM) 10K type strain sequencing project: providing services to taxonomists for standard genome sequencing and annotation.</title>
        <authorList>
            <consortium name="The Broad Institute Genomics Platform"/>
            <consortium name="The Broad Institute Genome Sequencing Center for Infectious Disease"/>
            <person name="Wu L."/>
            <person name="Ma J."/>
        </authorList>
    </citation>
    <scope>NUCLEOTIDE SEQUENCE [LARGE SCALE GENOMIC DNA]</scope>
    <source>
        <strain evidence="5">CCUG 42722</strain>
    </source>
</reference>
<evidence type="ECO:0000313" key="4">
    <source>
        <dbReference type="EMBL" id="MFC4628993.1"/>
    </source>
</evidence>
<gene>
    <name evidence="4" type="ORF">ACFO6V_12175</name>
</gene>
<accession>A0ABV9HGD0</accession>
<feature type="compositionally biased region" description="Pro residues" evidence="2">
    <location>
        <begin position="225"/>
        <end position="235"/>
    </location>
</feature>
<dbReference type="SUPFAM" id="SSF49879">
    <property type="entry name" value="SMAD/FHA domain"/>
    <property type="match status" value="1"/>
</dbReference>
<evidence type="ECO:0000256" key="2">
    <source>
        <dbReference type="SAM" id="MobiDB-lite"/>
    </source>
</evidence>
<dbReference type="Gene3D" id="2.60.200.20">
    <property type="match status" value="1"/>
</dbReference>
<feature type="compositionally biased region" description="Low complexity" evidence="2">
    <location>
        <begin position="209"/>
        <end position="224"/>
    </location>
</feature>
<feature type="region of interest" description="Disordered" evidence="2">
    <location>
        <begin position="206"/>
        <end position="272"/>
    </location>
</feature>
<evidence type="ECO:0000313" key="5">
    <source>
        <dbReference type="Proteomes" id="UP001596011"/>
    </source>
</evidence>
<feature type="domain" description="FHA" evidence="3">
    <location>
        <begin position="468"/>
        <end position="524"/>
    </location>
</feature>